<reference evidence="2 3" key="1">
    <citation type="journal article" date="2019" name="Int. J. Syst. Evol. Microbiol.">
        <title>The Global Catalogue of Microorganisms (GCM) 10K type strain sequencing project: providing services to taxonomists for standard genome sequencing and annotation.</title>
        <authorList>
            <consortium name="The Broad Institute Genomics Platform"/>
            <consortium name="The Broad Institute Genome Sequencing Center for Infectious Disease"/>
            <person name="Wu L."/>
            <person name="Ma J."/>
        </authorList>
    </citation>
    <scope>NUCLEOTIDE SEQUENCE [LARGE SCALE GENOMIC DNA]</scope>
    <source>
        <strain evidence="2 3">JCM 17504</strain>
    </source>
</reference>
<dbReference type="RefSeq" id="WP_227776073.1">
    <property type="nucleotide sequence ID" value="NZ_BAABKX010000001.1"/>
</dbReference>
<feature type="compositionally biased region" description="Basic and acidic residues" evidence="1">
    <location>
        <begin position="61"/>
        <end position="75"/>
    </location>
</feature>
<evidence type="ECO:0000313" key="2">
    <source>
        <dbReference type="EMBL" id="GAA5045237.1"/>
    </source>
</evidence>
<dbReference type="AlphaFoldDB" id="A0AAV3UE76"/>
<feature type="region of interest" description="Disordered" evidence="1">
    <location>
        <begin position="44"/>
        <end position="75"/>
    </location>
</feature>
<proteinExistence type="predicted"/>
<evidence type="ECO:0000256" key="1">
    <source>
        <dbReference type="SAM" id="MobiDB-lite"/>
    </source>
</evidence>
<sequence>MSVTGLCQICETAKATHDCDRCGALVCDDDWNRDTGFCVECTAEIGGGGGGKRTPEGPGSEDIRPPDTDDETHQL</sequence>
<name>A0AAV3UE76_9EURY</name>
<accession>A0AAV3UE76</accession>
<dbReference type="Proteomes" id="UP001501729">
    <property type="component" value="Unassembled WGS sequence"/>
</dbReference>
<organism evidence="2 3">
    <name type="scientific">Haladaptatus pallidirubidus</name>
    <dbReference type="NCBI Taxonomy" id="1008152"/>
    <lineage>
        <taxon>Archaea</taxon>
        <taxon>Methanobacteriati</taxon>
        <taxon>Methanobacteriota</taxon>
        <taxon>Stenosarchaea group</taxon>
        <taxon>Halobacteria</taxon>
        <taxon>Halobacteriales</taxon>
        <taxon>Haladaptataceae</taxon>
        <taxon>Haladaptatus</taxon>
    </lineage>
</organism>
<comment type="caution">
    <text evidence="2">The sequence shown here is derived from an EMBL/GenBank/DDBJ whole genome shotgun (WGS) entry which is preliminary data.</text>
</comment>
<dbReference type="GeneID" id="68611866"/>
<protein>
    <recommendedName>
        <fullName evidence="4">HIT zinc finger</fullName>
    </recommendedName>
</protein>
<evidence type="ECO:0000313" key="3">
    <source>
        <dbReference type="Proteomes" id="UP001501729"/>
    </source>
</evidence>
<keyword evidence="3" id="KW-1185">Reference proteome</keyword>
<gene>
    <name evidence="2" type="ORF">GCM10025751_12860</name>
</gene>
<dbReference type="EMBL" id="BAABKX010000001">
    <property type="protein sequence ID" value="GAA5045237.1"/>
    <property type="molecule type" value="Genomic_DNA"/>
</dbReference>
<evidence type="ECO:0008006" key="4">
    <source>
        <dbReference type="Google" id="ProtNLM"/>
    </source>
</evidence>